<evidence type="ECO:0000256" key="2">
    <source>
        <dbReference type="SAM" id="Phobius"/>
    </source>
</evidence>
<dbReference type="Proteomes" id="UP000604083">
    <property type="component" value="Unassembled WGS sequence"/>
</dbReference>
<organism evidence="3 4">
    <name type="scientific">Roseibacillus ishigakijimensis</name>
    <dbReference type="NCBI Taxonomy" id="454146"/>
    <lineage>
        <taxon>Bacteria</taxon>
        <taxon>Pseudomonadati</taxon>
        <taxon>Verrucomicrobiota</taxon>
        <taxon>Verrucomicrobiia</taxon>
        <taxon>Verrucomicrobiales</taxon>
        <taxon>Verrucomicrobiaceae</taxon>
        <taxon>Roseibacillus</taxon>
    </lineage>
</organism>
<dbReference type="RefSeq" id="WP_200391950.1">
    <property type="nucleotide sequence ID" value="NZ_JAENIO010000025.1"/>
</dbReference>
<evidence type="ECO:0000313" key="4">
    <source>
        <dbReference type="Proteomes" id="UP000604083"/>
    </source>
</evidence>
<sequence length="246" mass="26338">MSLLATARTQINAETLPAFPEKIGVADSISAPLIAESLSTLFAIFKEAAENPEKAAILQDFLAQTDTDILDGPGETLEQYGEELKRSGKSGLAKLLGPQLTDYIAPLAQSTGAGEGKVASALGTLAPFALAILAKQTQQASEVPALLAEDDLVAAPSARQEPPKEPAAEKSYLPDPNKKRERRPFPKRRAIALLLILALVAALLFWLVNSGIIPLPQSAEPVQTTALPLEEDWVMITDWSHDHYLA</sequence>
<dbReference type="InterPro" id="IPR009282">
    <property type="entry name" value="DUF937"/>
</dbReference>
<keyword evidence="2" id="KW-1133">Transmembrane helix</keyword>
<reference evidence="3" key="1">
    <citation type="submission" date="2021-01" db="EMBL/GenBank/DDBJ databases">
        <title>Modified the classification status of verrucomicrobia.</title>
        <authorList>
            <person name="Feng X."/>
        </authorList>
    </citation>
    <scope>NUCLEOTIDE SEQUENCE</scope>
    <source>
        <strain evidence="3">KCTC 12986</strain>
    </source>
</reference>
<evidence type="ECO:0000256" key="1">
    <source>
        <dbReference type="SAM" id="MobiDB-lite"/>
    </source>
</evidence>
<dbReference type="EMBL" id="JAENIO010000025">
    <property type="protein sequence ID" value="MBK1834520.1"/>
    <property type="molecule type" value="Genomic_DNA"/>
</dbReference>
<name>A0A934RPD0_9BACT</name>
<accession>A0A934RPD0</accession>
<evidence type="ECO:0000313" key="3">
    <source>
        <dbReference type="EMBL" id="MBK1834520.1"/>
    </source>
</evidence>
<feature type="region of interest" description="Disordered" evidence="1">
    <location>
        <begin position="156"/>
        <end position="182"/>
    </location>
</feature>
<feature type="transmembrane region" description="Helical" evidence="2">
    <location>
        <begin position="190"/>
        <end position="208"/>
    </location>
</feature>
<dbReference type="AlphaFoldDB" id="A0A934RPD0"/>
<keyword evidence="2" id="KW-0472">Membrane</keyword>
<proteinExistence type="predicted"/>
<keyword evidence="4" id="KW-1185">Reference proteome</keyword>
<keyword evidence="2" id="KW-0812">Transmembrane</keyword>
<protein>
    <submittedName>
        <fullName evidence="3">DUF937 domain-containing protein</fullName>
    </submittedName>
</protein>
<comment type="caution">
    <text evidence="3">The sequence shown here is derived from an EMBL/GenBank/DDBJ whole genome shotgun (WGS) entry which is preliminary data.</text>
</comment>
<gene>
    <name evidence="3" type="ORF">JIN78_10650</name>
</gene>
<dbReference type="Pfam" id="PF06078">
    <property type="entry name" value="DUF937"/>
    <property type="match status" value="1"/>
</dbReference>